<comment type="caution">
    <text evidence="2">The sequence shown here is derived from an EMBL/GenBank/DDBJ whole genome shotgun (WGS) entry which is preliminary data.</text>
</comment>
<organism evidence="2 3">
    <name type="scientific">Dreissena polymorpha</name>
    <name type="common">Zebra mussel</name>
    <name type="synonym">Mytilus polymorpha</name>
    <dbReference type="NCBI Taxonomy" id="45954"/>
    <lineage>
        <taxon>Eukaryota</taxon>
        <taxon>Metazoa</taxon>
        <taxon>Spiralia</taxon>
        <taxon>Lophotrochozoa</taxon>
        <taxon>Mollusca</taxon>
        <taxon>Bivalvia</taxon>
        <taxon>Autobranchia</taxon>
        <taxon>Heteroconchia</taxon>
        <taxon>Euheterodonta</taxon>
        <taxon>Imparidentia</taxon>
        <taxon>Neoheterodontei</taxon>
        <taxon>Myida</taxon>
        <taxon>Dreissenoidea</taxon>
        <taxon>Dreissenidae</taxon>
        <taxon>Dreissena</taxon>
    </lineage>
</organism>
<name>A0A9D4CVC3_DREPO</name>
<proteinExistence type="predicted"/>
<reference evidence="2" key="2">
    <citation type="submission" date="2020-11" db="EMBL/GenBank/DDBJ databases">
        <authorList>
            <person name="McCartney M.A."/>
            <person name="Auch B."/>
            <person name="Kono T."/>
            <person name="Mallez S."/>
            <person name="Becker A."/>
            <person name="Gohl D.M."/>
            <person name="Silverstein K.A.T."/>
            <person name="Koren S."/>
            <person name="Bechman K.B."/>
            <person name="Herman A."/>
            <person name="Abrahante J.E."/>
            <person name="Garbe J."/>
        </authorList>
    </citation>
    <scope>NUCLEOTIDE SEQUENCE</scope>
    <source>
        <strain evidence="2">Duluth1</strain>
        <tissue evidence="2">Whole animal</tissue>
    </source>
</reference>
<evidence type="ECO:0000313" key="3">
    <source>
        <dbReference type="Proteomes" id="UP000828390"/>
    </source>
</evidence>
<sequence length="81" mass="8939">MSPRYQSGLLQPPSRLRIVGPSGRIIMPMGSQVSRTSHSSTGTTWWPSKGHPNSTIATDHCLLTISNSRYPNNQAMFAQQQ</sequence>
<reference evidence="2" key="1">
    <citation type="journal article" date="2019" name="bioRxiv">
        <title>The Genome of the Zebra Mussel, Dreissena polymorpha: A Resource for Invasive Species Research.</title>
        <authorList>
            <person name="McCartney M.A."/>
            <person name="Auch B."/>
            <person name="Kono T."/>
            <person name="Mallez S."/>
            <person name="Zhang Y."/>
            <person name="Obille A."/>
            <person name="Becker A."/>
            <person name="Abrahante J.E."/>
            <person name="Garbe J."/>
            <person name="Badalamenti J.P."/>
            <person name="Herman A."/>
            <person name="Mangelson H."/>
            <person name="Liachko I."/>
            <person name="Sullivan S."/>
            <person name="Sone E.D."/>
            <person name="Koren S."/>
            <person name="Silverstein K.A.T."/>
            <person name="Beckman K.B."/>
            <person name="Gohl D.M."/>
        </authorList>
    </citation>
    <scope>NUCLEOTIDE SEQUENCE</scope>
    <source>
        <strain evidence="2">Duluth1</strain>
        <tissue evidence="2">Whole animal</tissue>
    </source>
</reference>
<feature type="compositionally biased region" description="Polar residues" evidence="1">
    <location>
        <begin position="31"/>
        <end position="51"/>
    </location>
</feature>
<evidence type="ECO:0000256" key="1">
    <source>
        <dbReference type="SAM" id="MobiDB-lite"/>
    </source>
</evidence>
<accession>A0A9D4CVC3</accession>
<protein>
    <submittedName>
        <fullName evidence="2">Uncharacterized protein</fullName>
    </submittedName>
</protein>
<keyword evidence="3" id="KW-1185">Reference proteome</keyword>
<evidence type="ECO:0000313" key="2">
    <source>
        <dbReference type="EMBL" id="KAH3733227.1"/>
    </source>
</evidence>
<dbReference type="Proteomes" id="UP000828390">
    <property type="component" value="Unassembled WGS sequence"/>
</dbReference>
<gene>
    <name evidence="2" type="ORF">DPMN_039652</name>
</gene>
<dbReference type="AlphaFoldDB" id="A0A9D4CVC3"/>
<feature type="region of interest" description="Disordered" evidence="1">
    <location>
        <begin position="28"/>
        <end position="51"/>
    </location>
</feature>
<dbReference type="EMBL" id="JAIWYP010000011">
    <property type="protein sequence ID" value="KAH3733227.1"/>
    <property type="molecule type" value="Genomic_DNA"/>
</dbReference>